<proteinExistence type="inferred from homology"/>
<comment type="function">
    <text evidence="5">Involved in chemotaxis. Part of a chemotaxis signal transduction system that modulates chemotaxis in response to various stimuli. Catalyzes the demethylation of specific methylglutamate residues introduced into the chemoreceptors (methyl-accepting chemotaxis proteins or MCP) by CheR. Also mediates the irreversible deamidation of specific glutamine residues to glutamic acid.</text>
</comment>
<comment type="domain">
    <text evidence="5">Contains a C-terminal catalytic domain, and an N-terminal region which modulates catalytic activity.</text>
</comment>
<evidence type="ECO:0000256" key="1">
    <source>
        <dbReference type="ARBA" id="ARBA00022490"/>
    </source>
</evidence>
<protein>
    <recommendedName>
        <fullName evidence="5">Protein-glutamate methylesterase/protein-glutamine glutaminase</fullName>
        <ecNumber evidence="5">3.1.1.61</ecNumber>
        <ecNumber evidence="5">3.5.1.44</ecNumber>
    </recommendedName>
</protein>
<dbReference type="InterPro" id="IPR035909">
    <property type="entry name" value="CheB_C"/>
</dbReference>
<comment type="catalytic activity">
    <reaction evidence="5">
        <text>L-glutaminyl-[protein] + H2O = L-glutamyl-[protein] + NH4(+)</text>
        <dbReference type="Rhea" id="RHEA:16441"/>
        <dbReference type="Rhea" id="RHEA-COMP:10207"/>
        <dbReference type="Rhea" id="RHEA-COMP:10208"/>
        <dbReference type="ChEBI" id="CHEBI:15377"/>
        <dbReference type="ChEBI" id="CHEBI:28938"/>
        <dbReference type="ChEBI" id="CHEBI:29973"/>
        <dbReference type="ChEBI" id="CHEBI:30011"/>
        <dbReference type="EC" id="3.5.1.44"/>
    </reaction>
</comment>
<feature type="compositionally biased region" description="Low complexity" evidence="8">
    <location>
        <begin position="198"/>
        <end position="208"/>
    </location>
</feature>
<feature type="active site" evidence="5 6">
    <location>
        <position position="344"/>
    </location>
</feature>
<evidence type="ECO:0000313" key="12">
    <source>
        <dbReference type="Proteomes" id="UP000196084"/>
    </source>
</evidence>
<evidence type="ECO:0000256" key="8">
    <source>
        <dbReference type="SAM" id="MobiDB-lite"/>
    </source>
</evidence>
<comment type="caution">
    <text evidence="11">The sequence shown here is derived from an EMBL/GenBank/DDBJ whole genome shotgun (WGS) entry which is preliminary data.</text>
</comment>
<evidence type="ECO:0000256" key="7">
    <source>
        <dbReference type="PROSITE-ProRule" id="PRU00169"/>
    </source>
</evidence>
<dbReference type="OrthoDB" id="2857at2157"/>
<dbReference type="PANTHER" id="PTHR42872">
    <property type="entry name" value="PROTEIN-GLUTAMATE METHYLESTERASE/PROTEIN-GLUTAMINE GLUTAMINASE"/>
    <property type="match status" value="1"/>
</dbReference>
<feature type="compositionally biased region" description="Low complexity" evidence="8">
    <location>
        <begin position="158"/>
        <end position="176"/>
    </location>
</feature>
<feature type="active site" evidence="5 6">
    <location>
        <position position="249"/>
    </location>
</feature>
<feature type="domain" description="CheB-type methylesterase" evidence="10">
    <location>
        <begin position="217"/>
        <end position="402"/>
    </location>
</feature>
<dbReference type="InterPro" id="IPR000673">
    <property type="entry name" value="Sig_transdc_resp-reg_Me-estase"/>
</dbReference>
<dbReference type="PIRSF" id="PIRSF000876">
    <property type="entry name" value="RR_chemtxs_CheB"/>
    <property type="match status" value="1"/>
</dbReference>
<feature type="modified residue" description="4-aspartylphosphate" evidence="5 7">
    <location>
        <position position="52"/>
    </location>
</feature>
<accession>A0A202EBL1</accession>
<dbReference type="Gene3D" id="3.40.50.2300">
    <property type="match status" value="1"/>
</dbReference>
<dbReference type="PROSITE" id="PS50110">
    <property type="entry name" value="RESPONSE_REGULATORY"/>
    <property type="match status" value="1"/>
</dbReference>
<dbReference type="RefSeq" id="WP_054862192.1">
    <property type="nucleotide sequence ID" value="NZ_MWPH01000001.1"/>
</dbReference>
<dbReference type="PROSITE" id="PS50122">
    <property type="entry name" value="CHEB"/>
    <property type="match status" value="1"/>
</dbReference>
<evidence type="ECO:0000259" key="9">
    <source>
        <dbReference type="PROSITE" id="PS50110"/>
    </source>
</evidence>
<keyword evidence="12" id="KW-1185">Reference proteome</keyword>
<dbReference type="GO" id="GO:0000156">
    <property type="term" value="F:phosphorelay response regulator activity"/>
    <property type="evidence" value="ECO:0007669"/>
    <property type="project" value="InterPro"/>
</dbReference>
<dbReference type="GO" id="GO:0050568">
    <property type="term" value="F:protein-glutamine glutaminase activity"/>
    <property type="evidence" value="ECO:0007669"/>
    <property type="project" value="UniProtKB-UniRule"/>
</dbReference>
<comment type="subcellular location">
    <subcellularLocation>
        <location evidence="5">Cytoplasm</location>
    </subcellularLocation>
</comment>
<feature type="region of interest" description="Disordered" evidence="8">
    <location>
        <begin position="142"/>
        <end position="219"/>
    </location>
</feature>
<comment type="catalytic activity">
    <reaction evidence="4 5">
        <text>[protein]-L-glutamate 5-O-methyl ester + H2O = L-glutamyl-[protein] + methanol + H(+)</text>
        <dbReference type="Rhea" id="RHEA:23236"/>
        <dbReference type="Rhea" id="RHEA-COMP:10208"/>
        <dbReference type="Rhea" id="RHEA-COMP:10311"/>
        <dbReference type="ChEBI" id="CHEBI:15377"/>
        <dbReference type="ChEBI" id="CHEBI:15378"/>
        <dbReference type="ChEBI" id="CHEBI:17790"/>
        <dbReference type="ChEBI" id="CHEBI:29973"/>
        <dbReference type="ChEBI" id="CHEBI:82795"/>
        <dbReference type="EC" id="3.1.1.61"/>
    </reaction>
</comment>
<dbReference type="CDD" id="cd17541">
    <property type="entry name" value="REC_CheB-like"/>
    <property type="match status" value="1"/>
</dbReference>
<keyword evidence="3 5" id="KW-0378">Hydrolase</keyword>
<dbReference type="Gene3D" id="3.40.50.180">
    <property type="entry name" value="Methylesterase CheB, C-terminal domain"/>
    <property type="match status" value="1"/>
</dbReference>
<name>A0A202EBL1_9EURY</name>
<dbReference type="CDD" id="cd16432">
    <property type="entry name" value="CheB_Rec"/>
    <property type="match status" value="1"/>
</dbReference>
<comment type="PTM">
    <text evidence="5">Phosphorylated by CheA. Phosphorylation of the N-terminal regulatory domain activates the methylesterase activity.</text>
</comment>
<dbReference type="Pfam" id="PF00072">
    <property type="entry name" value="Response_reg"/>
    <property type="match status" value="1"/>
</dbReference>
<evidence type="ECO:0000259" key="10">
    <source>
        <dbReference type="PROSITE" id="PS50122"/>
    </source>
</evidence>
<feature type="domain" description="Response regulatory" evidence="9">
    <location>
        <begin position="3"/>
        <end position="118"/>
    </location>
</feature>
<keyword evidence="1 5" id="KW-0963">Cytoplasm</keyword>
<dbReference type="SUPFAM" id="SSF52738">
    <property type="entry name" value="Methylesterase CheB, C-terminal domain"/>
    <property type="match status" value="1"/>
</dbReference>
<dbReference type="InterPro" id="IPR011006">
    <property type="entry name" value="CheY-like_superfamily"/>
</dbReference>
<dbReference type="InterPro" id="IPR001789">
    <property type="entry name" value="Sig_transdc_resp-reg_receiver"/>
</dbReference>
<dbReference type="PANTHER" id="PTHR42872:SF6">
    <property type="entry name" value="PROTEIN-GLUTAMATE METHYLESTERASE_PROTEIN-GLUTAMINE GLUTAMINASE"/>
    <property type="match status" value="1"/>
</dbReference>
<dbReference type="AlphaFoldDB" id="A0A202EBL1"/>
<dbReference type="HAMAP" id="MF_00099">
    <property type="entry name" value="CheB_chemtxs"/>
    <property type="match status" value="1"/>
</dbReference>
<feature type="active site" evidence="5 6">
    <location>
        <position position="222"/>
    </location>
</feature>
<dbReference type="GO" id="GO:0006935">
    <property type="term" value="P:chemotaxis"/>
    <property type="evidence" value="ECO:0007669"/>
    <property type="project" value="UniProtKB-UniRule"/>
</dbReference>
<keyword evidence="2 5" id="KW-0145">Chemotaxis</keyword>
<dbReference type="GO" id="GO:0008984">
    <property type="term" value="F:protein-glutamate methylesterase activity"/>
    <property type="evidence" value="ECO:0007669"/>
    <property type="project" value="UniProtKB-UniRule"/>
</dbReference>
<dbReference type="SUPFAM" id="SSF52172">
    <property type="entry name" value="CheY-like"/>
    <property type="match status" value="1"/>
</dbReference>
<dbReference type="Pfam" id="PF01339">
    <property type="entry name" value="CheB_methylest"/>
    <property type="match status" value="1"/>
</dbReference>
<dbReference type="GO" id="GO:0005737">
    <property type="term" value="C:cytoplasm"/>
    <property type="evidence" value="ECO:0007669"/>
    <property type="project" value="UniProtKB-SubCell"/>
</dbReference>
<dbReference type="EC" id="3.1.1.61" evidence="5"/>
<sequence length="405" mass="41652">MTRVLVVDDSQFFRTVVGNALTDAGYTVETADDGLEAVGTAETFDPDVITMDVEMPELNGIDALEQIMQTSPVPVIMASAYTEANADATFDALEAGAVGVLKKPDGSGSRNIAHFVDELEEKIERLEDADISELALTRTTATARMTRARAEQPATERSATATQTSSVGSGTGTTQADISPAGPAGIDTSVEKPTVPLEESTTATSTADASDEAGPTIIIGASTGGPKIVEQICSHLPRSLGARVVVVQHMPADFTARFAERLDSRSAYDVTHADDGDWVSAGEIIVAPGDADLEITTVADGSFRVRLIDSGGTIQPAIDVTMNSAAAAIDDTLCGVVLSGMGSDGAAGIESIARAGGHTIAQDESTSPVFGIPCQAIETGCVETVAPACDLVDELVTATAGDSDD</sequence>
<evidence type="ECO:0000256" key="3">
    <source>
        <dbReference type="ARBA" id="ARBA00022801"/>
    </source>
</evidence>
<evidence type="ECO:0000256" key="5">
    <source>
        <dbReference type="HAMAP-Rule" id="MF_00099"/>
    </source>
</evidence>
<keyword evidence="5 7" id="KW-0597">Phosphoprotein</keyword>
<evidence type="ECO:0000256" key="2">
    <source>
        <dbReference type="ARBA" id="ARBA00022500"/>
    </source>
</evidence>
<evidence type="ECO:0000256" key="4">
    <source>
        <dbReference type="ARBA" id="ARBA00048267"/>
    </source>
</evidence>
<dbReference type="EC" id="3.5.1.44" evidence="5"/>
<evidence type="ECO:0000313" key="11">
    <source>
        <dbReference type="EMBL" id="OVE85622.1"/>
    </source>
</evidence>
<evidence type="ECO:0000256" key="6">
    <source>
        <dbReference type="PROSITE-ProRule" id="PRU00050"/>
    </source>
</evidence>
<dbReference type="SMART" id="SM00448">
    <property type="entry name" value="REC"/>
    <property type="match status" value="1"/>
</dbReference>
<organism evidence="11 12">
    <name type="scientific">Natronolimnobius baerhuensis</name>
    <dbReference type="NCBI Taxonomy" id="253108"/>
    <lineage>
        <taxon>Archaea</taxon>
        <taxon>Methanobacteriati</taxon>
        <taxon>Methanobacteriota</taxon>
        <taxon>Stenosarchaea group</taxon>
        <taxon>Halobacteria</taxon>
        <taxon>Halobacteriales</taxon>
        <taxon>Natrialbaceae</taxon>
        <taxon>Natronolimnobius</taxon>
    </lineage>
</organism>
<reference evidence="11 12" key="1">
    <citation type="submission" date="2017-02" db="EMBL/GenBank/DDBJ databases">
        <title>Natronthermophilus aegyptiacus gen. nov.,sp. nov., an aerobic, extremely halophilic alkalithermophilic archaeon isolated from the athalassohaline Wadi An Natrun, Egypt.</title>
        <authorList>
            <person name="Zhao B."/>
        </authorList>
    </citation>
    <scope>NUCLEOTIDE SEQUENCE [LARGE SCALE GENOMIC DNA]</scope>
    <source>
        <strain evidence="11 12">CGMCC 1.3597</strain>
    </source>
</reference>
<gene>
    <name evidence="5" type="primary">cheB</name>
    <name evidence="11" type="ORF">B2G88_02005</name>
</gene>
<dbReference type="Proteomes" id="UP000196084">
    <property type="component" value="Unassembled WGS sequence"/>
</dbReference>
<comment type="similarity">
    <text evidence="5">Belongs to the CheB family.</text>
</comment>
<dbReference type="EMBL" id="MWPH01000001">
    <property type="protein sequence ID" value="OVE85622.1"/>
    <property type="molecule type" value="Genomic_DNA"/>
</dbReference>
<dbReference type="InterPro" id="IPR008248">
    <property type="entry name" value="CheB-like"/>
</dbReference>